<evidence type="ECO:0000313" key="1">
    <source>
        <dbReference type="EMBL" id="BCU82121.1"/>
    </source>
</evidence>
<accession>A0A8D5UET1</accession>
<reference evidence="1" key="1">
    <citation type="journal article" date="2013" name="Int. J. Syst. Evol. Microbiol.">
        <title>Polycladomyces abyssicola gen. nov., sp. nov., a thermophilic filamentous bacterium isolated from hemipelagic sediment.</title>
        <authorList>
            <person name="Tsubouchi T."/>
            <person name="Shimane Y."/>
            <person name="Mori K."/>
            <person name="Usui K."/>
            <person name="Hiraki T."/>
            <person name="Tame A."/>
            <person name="Uematsu K."/>
            <person name="Maruyama T."/>
            <person name="Hatada Y."/>
        </authorList>
    </citation>
    <scope>NUCLEOTIDE SEQUENCE</scope>
    <source>
        <strain evidence="1">JIR-001</strain>
    </source>
</reference>
<dbReference type="KEGG" id="pabs:JIR001_19040"/>
<gene>
    <name evidence="1" type="ORF">JIR001_19040</name>
</gene>
<sequence length="53" mass="6195">MGLEFEGKRYDVGDKLGYIQAMIEFSLKRKDLKDDVMMYLQTLWHDIAGCHKG</sequence>
<reference evidence="1" key="2">
    <citation type="journal article" date="2021" name="Microbiol. Resour. Announc.">
        <title>Complete Genome Sequence of Polycladomyces abyssicola JIR-001T, Isolated from Hemipelagic Sediment in Deep Seawater.</title>
        <authorList>
            <person name="Tsubouchi T."/>
            <person name="Kaneko Y."/>
        </authorList>
    </citation>
    <scope>NUCLEOTIDE SEQUENCE</scope>
    <source>
        <strain evidence="1">JIR-001</strain>
    </source>
</reference>
<protein>
    <recommendedName>
        <fullName evidence="3">UTP--glucose-1-phosphate uridylyltransferase</fullName>
    </recommendedName>
</protein>
<name>A0A8D5UET1_9BACL</name>
<evidence type="ECO:0000313" key="2">
    <source>
        <dbReference type="Proteomes" id="UP000677436"/>
    </source>
</evidence>
<dbReference type="Proteomes" id="UP000677436">
    <property type="component" value="Chromosome"/>
</dbReference>
<proteinExistence type="predicted"/>
<organism evidence="1 2">
    <name type="scientific">Polycladomyces abyssicola</name>
    <dbReference type="NCBI Taxonomy" id="1125966"/>
    <lineage>
        <taxon>Bacteria</taxon>
        <taxon>Bacillati</taxon>
        <taxon>Bacillota</taxon>
        <taxon>Bacilli</taxon>
        <taxon>Bacillales</taxon>
        <taxon>Thermoactinomycetaceae</taxon>
        <taxon>Polycladomyces</taxon>
    </lineage>
</organism>
<dbReference type="EMBL" id="AP024601">
    <property type="protein sequence ID" value="BCU82121.1"/>
    <property type="molecule type" value="Genomic_DNA"/>
</dbReference>
<keyword evidence="2" id="KW-1185">Reference proteome</keyword>
<evidence type="ECO:0008006" key="3">
    <source>
        <dbReference type="Google" id="ProtNLM"/>
    </source>
</evidence>
<dbReference type="AlphaFoldDB" id="A0A8D5UET1"/>